<dbReference type="InterPro" id="IPR001584">
    <property type="entry name" value="Integrase_cat-core"/>
</dbReference>
<protein>
    <submittedName>
        <fullName evidence="3">Transposase</fullName>
    </submittedName>
</protein>
<dbReference type="Pfam" id="PF13683">
    <property type="entry name" value="rve_3"/>
    <property type="match status" value="1"/>
</dbReference>
<evidence type="ECO:0000256" key="1">
    <source>
        <dbReference type="SAM" id="MobiDB-lite"/>
    </source>
</evidence>
<dbReference type="InterPro" id="IPR012337">
    <property type="entry name" value="RNaseH-like_sf"/>
</dbReference>
<name>A0A537IFY3_9BACT</name>
<feature type="domain" description="Integrase catalytic" evidence="2">
    <location>
        <begin position="1"/>
        <end position="57"/>
    </location>
</feature>
<reference evidence="3 4" key="1">
    <citation type="journal article" date="2019" name="Nat. Microbiol.">
        <title>Mediterranean grassland soil C-N compound turnover is dependent on rainfall and depth, and is mediated by genomically divergent microorganisms.</title>
        <authorList>
            <person name="Diamond S."/>
            <person name="Andeer P.F."/>
            <person name="Li Z."/>
            <person name="Crits-Christoph A."/>
            <person name="Burstein D."/>
            <person name="Anantharaman K."/>
            <person name="Lane K.R."/>
            <person name="Thomas B.C."/>
            <person name="Pan C."/>
            <person name="Northen T.R."/>
            <person name="Banfield J.F."/>
        </authorList>
    </citation>
    <scope>NUCLEOTIDE SEQUENCE [LARGE SCALE GENOMIC DNA]</scope>
    <source>
        <strain evidence="3">NP_8</strain>
    </source>
</reference>
<dbReference type="AlphaFoldDB" id="A0A537IFY3"/>
<comment type="caution">
    <text evidence="3">The sequence shown here is derived from an EMBL/GenBank/DDBJ whole genome shotgun (WGS) entry which is preliminary data.</text>
</comment>
<evidence type="ECO:0000313" key="4">
    <source>
        <dbReference type="Proteomes" id="UP000318834"/>
    </source>
</evidence>
<evidence type="ECO:0000313" key="3">
    <source>
        <dbReference type="EMBL" id="TMI69972.1"/>
    </source>
</evidence>
<dbReference type="PANTHER" id="PTHR47515:SF1">
    <property type="entry name" value="BLR2054 PROTEIN"/>
    <property type="match status" value="1"/>
</dbReference>
<dbReference type="PROSITE" id="PS50994">
    <property type="entry name" value="INTEGRASE"/>
    <property type="match status" value="1"/>
</dbReference>
<gene>
    <name evidence="3" type="ORF">E6H05_14310</name>
</gene>
<dbReference type="PANTHER" id="PTHR47515">
    <property type="entry name" value="LOW CALCIUM RESPONSE LOCUS PROTEIN T"/>
    <property type="match status" value="1"/>
</dbReference>
<sequence>MERFNGTMRDEVLDGEEFANVLEARVVLAAWIEEYNSQRPHRGLGMKTPRQFADDVKRGSA</sequence>
<dbReference type="EMBL" id="VBAP01000171">
    <property type="protein sequence ID" value="TMI69972.1"/>
    <property type="molecule type" value="Genomic_DNA"/>
</dbReference>
<dbReference type="SUPFAM" id="SSF53098">
    <property type="entry name" value="Ribonuclease H-like"/>
    <property type="match status" value="1"/>
</dbReference>
<organism evidence="3 4">
    <name type="scientific">Candidatus Segetimicrobium genomatis</name>
    <dbReference type="NCBI Taxonomy" id="2569760"/>
    <lineage>
        <taxon>Bacteria</taxon>
        <taxon>Bacillati</taxon>
        <taxon>Candidatus Sysuimicrobiota</taxon>
        <taxon>Candidatus Sysuimicrobiia</taxon>
        <taxon>Candidatus Sysuimicrobiales</taxon>
        <taxon>Candidatus Segetimicrobiaceae</taxon>
        <taxon>Candidatus Segetimicrobium</taxon>
    </lineage>
</organism>
<dbReference type="Proteomes" id="UP000318834">
    <property type="component" value="Unassembled WGS sequence"/>
</dbReference>
<accession>A0A537IFY3</accession>
<evidence type="ECO:0000259" key="2">
    <source>
        <dbReference type="PROSITE" id="PS50994"/>
    </source>
</evidence>
<proteinExistence type="predicted"/>
<feature type="region of interest" description="Disordered" evidence="1">
    <location>
        <begin position="40"/>
        <end position="61"/>
    </location>
</feature>
<feature type="compositionally biased region" description="Basic and acidic residues" evidence="1">
    <location>
        <begin position="52"/>
        <end position="61"/>
    </location>
</feature>
<dbReference type="GO" id="GO:0015074">
    <property type="term" value="P:DNA integration"/>
    <property type="evidence" value="ECO:0007669"/>
    <property type="project" value="InterPro"/>
</dbReference>